<dbReference type="Gene3D" id="1.10.10.10">
    <property type="entry name" value="Winged helix-like DNA-binding domain superfamily/Winged helix DNA-binding domain"/>
    <property type="match status" value="1"/>
</dbReference>
<feature type="domain" description="Helix-turn-helix type 11" evidence="1">
    <location>
        <begin position="6"/>
        <end position="59"/>
    </location>
</feature>
<dbReference type="Pfam" id="PF13280">
    <property type="entry name" value="WYL"/>
    <property type="match status" value="1"/>
</dbReference>
<dbReference type="RefSeq" id="WP_094828430.1">
    <property type="nucleotide sequence ID" value="NZ_NEVL01000005.1"/>
</dbReference>
<evidence type="ECO:0000313" key="4">
    <source>
        <dbReference type="Proteomes" id="UP000217005"/>
    </source>
</evidence>
<evidence type="ECO:0000259" key="1">
    <source>
        <dbReference type="Pfam" id="PF08279"/>
    </source>
</evidence>
<dbReference type="PANTHER" id="PTHR34580:SF3">
    <property type="entry name" value="PROTEIN PAFB"/>
    <property type="match status" value="1"/>
</dbReference>
<accession>A0A261RY43</accession>
<dbReference type="PANTHER" id="PTHR34580">
    <property type="match status" value="1"/>
</dbReference>
<dbReference type="OrthoDB" id="9807255at2"/>
<evidence type="ECO:0000313" key="3">
    <source>
        <dbReference type="EMBL" id="OZI29193.1"/>
    </source>
</evidence>
<dbReference type="Pfam" id="PF08279">
    <property type="entry name" value="HTH_11"/>
    <property type="match status" value="1"/>
</dbReference>
<proteinExistence type="predicted"/>
<dbReference type="SUPFAM" id="SSF46785">
    <property type="entry name" value="Winged helix' DNA-binding domain"/>
    <property type="match status" value="1"/>
</dbReference>
<reference evidence="3 4" key="1">
    <citation type="submission" date="2017-05" db="EMBL/GenBank/DDBJ databases">
        <title>Complete and WGS of Bordetella genogroups.</title>
        <authorList>
            <person name="Spilker T."/>
            <person name="LiPuma J."/>
        </authorList>
    </citation>
    <scope>NUCLEOTIDE SEQUENCE [LARGE SCALE GENOMIC DNA]</scope>
    <source>
        <strain evidence="3 4">AU17610</strain>
    </source>
</reference>
<dbReference type="InterPro" id="IPR051534">
    <property type="entry name" value="CBASS_pafABC_assoc_protein"/>
</dbReference>
<dbReference type="Proteomes" id="UP000217005">
    <property type="component" value="Unassembled WGS sequence"/>
</dbReference>
<protein>
    <submittedName>
        <fullName evidence="3">Transcriptional regulator</fullName>
    </submittedName>
</protein>
<dbReference type="EMBL" id="NEVL01000005">
    <property type="protein sequence ID" value="OZI29193.1"/>
    <property type="molecule type" value="Genomic_DNA"/>
</dbReference>
<dbReference type="PROSITE" id="PS52050">
    <property type="entry name" value="WYL"/>
    <property type="match status" value="1"/>
</dbReference>
<dbReference type="InterPro" id="IPR013196">
    <property type="entry name" value="HTH_11"/>
</dbReference>
<name>A0A261RY43_9BORD</name>
<dbReference type="AlphaFoldDB" id="A0A261RY43"/>
<sequence>MSRSERLLALLQSLRQHRVPVSGRVLADELGVSLRTLYRDVASLQAQGARIEGEAGVGYVLKPGFMLPPLMFSDEEIEALVLGSRWVAKRADPHLAQSARSALAKIVAVLPPDLRLSVETNALFVAPRQSMAVDRVDASLIRRAIRQGHKLRIDYADVDGRESARVIWPIAIGFFDEVRVVVAWCELRGDFRHFRTDRMNALQGLPERYPRSKHVLLREWTRLQRIAETHAPKAVTADGN</sequence>
<dbReference type="InterPro" id="IPR036390">
    <property type="entry name" value="WH_DNA-bd_sf"/>
</dbReference>
<organism evidence="3 4">
    <name type="scientific">Bordetella genomosp. 1</name>
    <dbReference type="NCBI Taxonomy" id="1395607"/>
    <lineage>
        <taxon>Bacteria</taxon>
        <taxon>Pseudomonadati</taxon>
        <taxon>Pseudomonadota</taxon>
        <taxon>Betaproteobacteria</taxon>
        <taxon>Burkholderiales</taxon>
        <taxon>Alcaligenaceae</taxon>
        <taxon>Bordetella</taxon>
    </lineage>
</organism>
<dbReference type="InterPro" id="IPR026881">
    <property type="entry name" value="WYL_dom"/>
</dbReference>
<evidence type="ECO:0000259" key="2">
    <source>
        <dbReference type="Pfam" id="PF13280"/>
    </source>
</evidence>
<comment type="caution">
    <text evidence="3">The sequence shown here is derived from an EMBL/GenBank/DDBJ whole genome shotgun (WGS) entry which is preliminary data.</text>
</comment>
<gene>
    <name evidence="3" type="ORF">CEG14_21455</name>
</gene>
<feature type="domain" description="WYL" evidence="2">
    <location>
        <begin position="140"/>
        <end position="202"/>
    </location>
</feature>
<dbReference type="InterPro" id="IPR036388">
    <property type="entry name" value="WH-like_DNA-bd_sf"/>
</dbReference>